<dbReference type="PANTHER" id="PTHR47089:SF1">
    <property type="entry name" value="GUANOSINE ABC TRANSPORTER PERMEASE PROTEIN NUPP"/>
    <property type="match status" value="1"/>
</dbReference>
<evidence type="ECO:0000256" key="4">
    <source>
        <dbReference type="ARBA" id="ARBA00022989"/>
    </source>
</evidence>
<feature type="transmembrane region" description="Helical" evidence="6">
    <location>
        <begin position="153"/>
        <end position="171"/>
    </location>
</feature>
<feature type="transmembrane region" description="Helical" evidence="6">
    <location>
        <begin position="21"/>
        <end position="46"/>
    </location>
</feature>
<evidence type="ECO:0000256" key="2">
    <source>
        <dbReference type="ARBA" id="ARBA00022475"/>
    </source>
</evidence>
<proteinExistence type="predicted"/>
<keyword evidence="3 6" id="KW-0812">Transmembrane</keyword>
<organism evidence="7 8">
    <name type="scientific">Sinosporangium siamense</name>
    <dbReference type="NCBI Taxonomy" id="1367973"/>
    <lineage>
        <taxon>Bacteria</taxon>
        <taxon>Bacillati</taxon>
        <taxon>Actinomycetota</taxon>
        <taxon>Actinomycetes</taxon>
        <taxon>Streptosporangiales</taxon>
        <taxon>Streptosporangiaceae</taxon>
        <taxon>Sinosporangium</taxon>
    </lineage>
</organism>
<dbReference type="AlphaFoldDB" id="A0A919V6E7"/>
<comment type="subcellular location">
    <subcellularLocation>
        <location evidence="1">Cell membrane</location>
        <topology evidence="1">Multi-pass membrane protein</topology>
    </subcellularLocation>
</comment>
<reference evidence="7" key="1">
    <citation type="submission" date="2021-01" db="EMBL/GenBank/DDBJ databases">
        <title>Whole genome shotgun sequence of Sinosporangium siamense NBRC 109515.</title>
        <authorList>
            <person name="Komaki H."/>
            <person name="Tamura T."/>
        </authorList>
    </citation>
    <scope>NUCLEOTIDE SEQUENCE</scope>
    <source>
        <strain evidence="7">NBRC 109515</strain>
    </source>
</reference>
<keyword evidence="5 6" id="KW-0472">Membrane</keyword>
<keyword evidence="8" id="KW-1185">Reference proteome</keyword>
<dbReference type="PANTHER" id="PTHR47089">
    <property type="entry name" value="ABC TRANSPORTER, PERMEASE PROTEIN"/>
    <property type="match status" value="1"/>
</dbReference>
<keyword evidence="2" id="KW-1003">Cell membrane</keyword>
<gene>
    <name evidence="7" type="ORF">Ssi02_11330</name>
</gene>
<dbReference type="CDD" id="cd06580">
    <property type="entry name" value="TM_PBP1_transp_TpRbsC_like"/>
    <property type="match status" value="1"/>
</dbReference>
<evidence type="ECO:0000256" key="1">
    <source>
        <dbReference type="ARBA" id="ARBA00004651"/>
    </source>
</evidence>
<name>A0A919V6E7_9ACTN</name>
<keyword evidence="4 6" id="KW-1133">Transmembrane helix</keyword>
<feature type="transmembrane region" description="Helical" evidence="6">
    <location>
        <begin position="100"/>
        <end position="117"/>
    </location>
</feature>
<accession>A0A919V6E7</accession>
<dbReference type="InterPro" id="IPR001851">
    <property type="entry name" value="ABC_transp_permease"/>
</dbReference>
<dbReference type="GO" id="GO:0005886">
    <property type="term" value="C:plasma membrane"/>
    <property type="evidence" value="ECO:0007669"/>
    <property type="project" value="UniProtKB-SubCell"/>
</dbReference>
<dbReference type="GO" id="GO:0022857">
    <property type="term" value="F:transmembrane transporter activity"/>
    <property type="evidence" value="ECO:0007669"/>
    <property type="project" value="InterPro"/>
</dbReference>
<feature type="transmembrane region" description="Helical" evidence="6">
    <location>
        <begin position="336"/>
        <end position="355"/>
    </location>
</feature>
<evidence type="ECO:0000256" key="5">
    <source>
        <dbReference type="ARBA" id="ARBA00023136"/>
    </source>
</evidence>
<evidence type="ECO:0000256" key="3">
    <source>
        <dbReference type="ARBA" id="ARBA00022692"/>
    </source>
</evidence>
<dbReference type="Proteomes" id="UP000606172">
    <property type="component" value="Unassembled WGS sequence"/>
</dbReference>
<dbReference type="Pfam" id="PF02653">
    <property type="entry name" value="BPD_transp_2"/>
    <property type="match status" value="1"/>
</dbReference>
<feature type="transmembrane region" description="Helical" evidence="6">
    <location>
        <begin position="210"/>
        <end position="228"/>
    </location>
</feature>
<evidence type="ECO:0000313" key="8">
    <source>
        <dbReference type="Proteomes" id="UP000606172"/>
    </source>
</evidence>
<feature type="transmembrane region" description="Helical" evidence="6">
    <location>
        <begin position="66"/>
        <end position="88"/>
    </location>
</feature>
<evidence type="ECO:0000313" key="7">
    <source>
        <dbReference type="EMBL" id="GII90902.1"/>
    </source>
</evidence>
<feature type="transmembrane region" description="Helical" evidence="6">
    <location>
        <begin position="257"/>
        <end position="278"/>
    </location>
</feature>
<dbReference type="RefSeq" id="WP_204021727.1">
    <property type="nucleotide sequence ID" value="NZ_BOOW01000007.1"/>
</dbReference>
<comment type="caution">
    <text evidence="7">The sequence shown here is derived from an EMBL/GenBank/DDBJ whole genome shotgun (WGS) entry which is preliminary data.</text>
</comment>
<dbReference type="EMBL" id="BOOW01000007">
    <property type="protein sequence ID" value="GII90902.1"/>
    <property type="molecule type" value="Genomic_DNA"/>
</dbReference>
<sequence length="383" mass="39676">MSPSSTGGFLDRVLGRVKLGGWLALAAPVLAILFAAAITAIVLLITGNEPFATFGLMVEYGFRPRTLALTLNFATTYYLAALAVAIGFRMNLFNIGVDGQYRLAALIAAAVGGALVLPGPLQIAVVILVAVVVGGLWAGIVGLLKVTRGVSEVISSIMLNAVATGVGAWLLTPELLAVPVAGSNNIGTKPIPEAAHFPGIALVPGTQTKVFGFIVIAALMGIAYHVLLNRTVFGFNLRATGRSESAAVASGVNVKKMVLVTMLLSGAVAGLIGMPQLLGASYSYSLDFPTGLGFTGIAIALLGRNHPVGIAVGALLWSFLDNSANILDLEGIPTEIVIIMQGTIVLSVIVAYELVHRYRIGAEQRRVGRELAQNTAKPEGAAV</sequence>
<evidence type="ECO:0000256" key="6">
    <source>
        <dbReference type="SAM" id="Phobius"/>
    </source>
</evidence>
<feature type="transmembrane region" description="Helical" evidence="6">
    <location>
        <begin position="123"/>
        <end position="146"/>
    </location>
</feature>
<protein>
    <submittedName>
        <fullName evidence="7">ABC transporter permease</fullName>
    </submittedName>
</protein>